<dbReference type="InterPro" id="IPR003594">
    <property type="entry name" value="HATPase_dom"/>
</dbReference>
<dbReference type="SUPFAM" id="SSF55874">
    <property type="entry name" value="ATPase domain of HSP90 chaperone/DNA topoisomerase II/histidine kinase"/>
    <property type="match status" value="1"/>
</dbReference>
<dbReference type="InterPro" id="IPR005467">
    <property type="entry name" value="His_kinase_dom"/>
</dbReference>
<sequence length="813" mass="91451">MESYNPQLRLPMLVRFGIIALIGGVFLLDIFIPLGMSLGTLYLLGVLFTLPLKQRSFTVTVAAISALGIVIGWVFSPPGMEFLSPAINRLISLGTLGLVTFMVLRQINTTVELQDLQDSLQEKIRDKTSDLEQQRLATMNLLEDIDQARWEVEQKEELLTNLLNHAEAAIYVKNLSHRYLLVNSNFATHFHLSPESFIGKTDEELFSTSVASLIGQREGEVLQGKKPLKFEQRIVFPDGLKTWLTIKFPLLDSFDQPYALCSMSTDVTDLEQAQKLFHKIVEAAPTGMIMVNQEGRIVLANALTCSQFGYTREELLQQPVELLVPLRFRATHPDKRTGFMSHPEPRSMGSGRDLYGLRKDGTEFPLEIGLNPLSTPEGSFVLASVVDITKRIEGEKSFAQLYRHHQLLLNSAGEGIYGIDCNGITTFINPAAAKMLGYIPEELIGVPMHSTAHHTKPDGSAYPRTECPMYQAFQDGAVHTVEDEVLWRKDGSCFPVEYTTTPISDEEGCFVGAVVTFKDITERKRTEAMLRQWTQALEHSNKELDDFAYIAAHDLKEPLRGIHNYSRFLVEDYAALLGEAGSEQCQTIMRLSQRMEELINTLLYYSRLGRTDLAIREVYLDRVVLDVLDTLKPRLKEEGITIRYPNPLPVLRCDEARVGEIFRNLLTNAMKYNDKTDKWIEIGCVAAETGEALPVKQTPKQRAQGSVLSSNEIRDTKDEIRHFYVRDNGIGIPEKHFGDIFRIFKRLQGRDKFGGGTGAGLTIIEKIVHRHGGRIWVESMVGEGTTFWFTLESSSKSSTHNQISPSTMPNSVL</sequence>
<evidence type="ECO:0000313" key="11">
    <source>
        <dbReference type="Proteomes" id="UP001250932"/>
    </source>
</evidence>
<protein>
    <recommendedName>
        <fullName evidence="2">histidine kinase</fullName>
        <ecNumber evidence="2">2.7.13.3</ecNumber>
    </recommendedName>
</protein>
<dbReference type="SUPFAM" id="SSF55785">
    <property type="entry name" value="PYP-like sensor domain (PAS domain)"/>
    <property type="match status" value="3"/>
</dbReference>
<feature type="domain" description="PAS" evidence="8">
    <location>
        <begin position="155"/>
        <end position="225"/>
    </location>
</feature>
<dbReference type="SUPFAM" id="SSF47384">
    <property type="entry name" value="Homodimeric domain of signal transducing histidine kinase"/>
    <property type="match status" value="1"/>
</dbReference>
<dbReference type="SMART" id="SM00091">
    <property type="entry name" value="PAS"/>
    <property type="match status" value="3"/>
</dbReference>
<dbReference type="InterPro" id="IPR013767">
    <property type="entry name" value="PAS_fold"/>
</dbReference>
<evidence type="ECO:0000256" key="4">
    <source>
        <dbReference type="ARBA" id="ARBA00022679"/>
    </source>
</evidence>
<keyword evidence="6" id="KW-1133">Transmembrane helix</keyword>
<evidence type="ECO:0000313" key="10">
    <source>
        <dbReference type="EMBL" id="MDT7042488.1"/>
    </source>
</evidence>
<dbReference type="Pfam" id="PF02518">
    <property type="entry name" value="HATPase_c"/>
    <property type="match status" value="1"/>
</dbReference>
<feature type="domain" description="PAC" evidence="9">
    <location>
        <begin position="228"/>
        <end position="279"/>
    </location>
</feature>
<keyword evidence="6" id="KW-0812">Transmembrane</keyword>
<keyword evidence="5" id="KW-0418">Kinase</keyword>
<feature type="domain" description="Histidine kinase" evidence="7">
    <location>
        <begin position="550"/>
        <end position="795"/>
    </location>
</feature>
<keyword evidence="11" id="KW-1185">Reference proteome</keyword>
<evidence type="ECO:0000256" key="5">
    <source>
        <dbReference type="ARBA" id="ARBA00022777"/>
    </source>
</evidence>
<name>A0ABU3K842_9BACT</name>
<dbReference type="InterPro" id="IPR035965">
    <property type="entry name" value="PAS-like_dom_sf"/>
</dbReference>
<evidence type="ECO:0000256" key="1">
    <source>
        <dbReference type="ARBA" id="ARBA00000085"/>
    </source>
</evidence>
<comment type="caution">
    <text evidence="10">The sequence shown here is derived from an EMBL/GenBank/DDBJ whole genome shotgun (WGS) entry which is preliminary data.</text>
</comment>
<dbReference type="RefSeq" id="WP_313832898.1">
    <property type="nucleotide sequence ID" value="NZ_JAQOUE010000001.1"/>
</dbReference>
<dbReference type="InterPro" id="IPR000700">
    <property type="entry name" value="PAS-assoc_C"/>
</dbReference>
<keyword evidence="6" id="KW-0472">Membrane</keyword>
<feature type="domain" description="PAS" evidence="8">
    <location>
        <begin position="273"/>
        <end position="325"/>
    </location>
</feature>
<dbReference type="PRINTS" id="PR00344">
    <property type="entry name" value="BCTRLSENSOR"/>
</dbReference>
<proteinExistence type="predicted"/>
<dbReference type="InterPro" id="IPR004358">
    <property type="entry name" value="Sig_transdc_His_kin-like_C"/>
</dbReference>
<keyword evidence="3" id="KW-0597">Phosphoprotein</keyword>
<evidence type="ECO:0000256" key="6">
    <source>
        <dbReference type="SAM" id="Phobius"/>
    </source>
</evidence>
<dbReference type="Gene3D" id="3.30.450.20">
    <property type="entry name" value="PAS domain"/>
    <property type="match status" value="3"/>
</dbReference>
<feature type="transmembrane region" description="Helical" evidence="6">
    <location>
        <begin position="56"/>
        <end position="75"/>
    </location>
</feature>
<keyword evidence="4" id="KW-0808">Transferase</keyword>
<feature type="domain" description="PAC" evidence="9">
    <location>
        <begin position="479"/>
        <end position="532"/>
    </location>
</feature>
<dbReference type="Proteomes" id="UP001250932">
    <property type="component" value="Unassembled WGS sequence"/>
</dbReference>
<dbReference type="Pfam" id="PF00989">
    <property type="entry name" value="PAS"/>
    <property type="match status" value="1"/>
</dbReference>
<dbReference type="InterPro" id="IPR052162">
    <property type="entry name" value="Sensor_kinase/Photoreceptor"/>
</dbReference>
<dbReference type="CDD" id="cd00082">
    <property type="entry name" value="HisKA"/>
    <property type="match status" value="1"/>
</dbReference>
<dbReference type="InterPro" id="IPR000014">
    <property type="entry name" value="PAS"/>
</dbReference>
<dbReference type="Gene3D" id="1.10.287.130">
    <property type="match status" value="1"/>
</dbReference>
<dbReference type="NCBIfam" id="TIGR00229">
    <property type="entry name" value="sensory_box"/>
    <property type="match status" value="3"/>
</dbReference>
<dbReference type="CDD" id="cd00130">
    <property type="entry name" value="PAS"/>
    <property type="match status" value="3"/>
</dbReference>
<comment type="catalytic activity">
    <reaction evidence="1">
        <text>ATP + protein L-histidine = ADP + protein N-phospho-L-histidine.</text>
        <dbReference type="EC" id="2.7.13.3"/>
    </reaction>
</comment>
<feature type="transmembrane region" description="Helical" evidence="6">
    <location>
        <begin position="12"/>
        <end position="36"/>
    </location>
</feature>
<reference evidence="10 11" key="1">
    <citation type="journal article" date="2023" name="ISME J.">
        <title>Cultivation and genomic characterization of novel and ubiquitous marine nitrite-oxidizing bacteria from the Nitrospirales.</title>
        <authorList>
            <person name="Mueller A.J."/>
            <person name="Daebeler A."/>
            <person name="Herbold C.W."/>
            <person name="Kirkegaard R.H."/>
            <person name="Daims H."/>
        </authorList>
    </citation>
    <scope>NUCLEOTIDE SEQUENCE [LARGE SCALE GENOMIC DNA]</scope>
    <source>
        <strain evidence="10 11">EB</strain>
    </source>
</reference>
<dbReference type="EC" id="2.7.13.3" evidence="2"/>
<dbReference type="SMART" id="SM00086">
    <property type="entry name" value="PAC"/>
    <property type="match status" value="3"/>
</dbReference>
<evidence type="ECO:0000259" key="9">
    <source>
        <dbReference type="PROSITE" id="PS50113"/>
    </source>
</evidence>
<gene>
    <name evidence="10" type="ORF">PPG34_08990</name>
</gene>
<dbReference type="InterPro" id="IPR001610">
    <property type="entry name" value="PAC"/>
</dbReference>
<dbReference type="PANTHER" id="PTHR43304:SF1">
    <property type="entry name" value="PAC DOMAIN-CONTAINING PROTEIN"/>
    <property type="match status" value="1"/>
</dbReference>
<feature type="transmembrane region" description="Helical" evidence="6">
    <location>
        <begin position="87"/>
        <end position="104"/>
    </location>
</feature>
<evidence type="ECO:0000259" key="8">
    <source>
        <dbReference type="PROSITE" id="PS50112"/>
    </source>
</evidence>
<feature type="domain" description="PAS" evidence="8">
    <location>
        <begin position="401"/>
        <end position="445"/>
    </location>
</feature>
<dbReference type="Pfam" id="PF08448">
    <property type="entry name" value="PAS_4"/>
    <property type="match status" value="1"/>
</dbReference>
<dbReference type="SMART" id="SM00387">
    <property type="entry name" value="HATPase_c"/>
    <property type="match status" value="1"/>
</dbReference>
<evidence type="ECO:0000259" key="7">
    <source>
        <dbReference type="PROSITE" id="PS50109"/>
    </source>
</evidence>
<dbReference type="EMBL" id="JAQOUE010000001">
    <property type="protein sequence ID" value="MDT7042488.1"/>
    <property type="molecule type" value="Genomic_DNA"/>
</dbReference>
<dbReference type="Pfam" id="PF13426">
    <property type="entry name" value="PAS_9"/>
    <property type="match status" value="1"/>
</dbReference>
<dbReference type="Gene3D" id="3.30.565.10">
    <property type="entry name" value="Histidine kinase-like ATPase, C-terminal domain"/>
    <property type="match status" value="1"/>
</dbReference>
<dbReference type="PROSITE" id="PS50112">
    <property type="entry name" value="PAS"/>
    <property type="match status" value="3"/>
</dbReference>
<dbReference type="Pfam" id="PF00512">
    <property type="entry name" value="HisKA"/>
    <property type="match status" value="1"/>
</dbReference>
<dbReference type="InterPro" id="IPR036890">
    <property type="entry name" value="HATPase_C_sf"/>
</dbReference>
<dbReference type="PROSITE" id="PS50113">
    <property type="entry name" value="PAC"/>
    <property type="match status" value="2"/>
</dbReference>
<evidence type="ECO:0000256" key="3">
    <source>
        <dbReference type="ARBA" id="ARBA00022553"/>
    </source>
</evidence>
<organism evidence="10 11">
    <name type="scientific">Candidatus Nitronereus thalassa</name>
    <dbReference type="NCBI Taxonomy" id="3020898"/>
    <lineage>
        <taxon>Bacteria</taxon>
        <taxon>Pseudomonadati</taxon>
        <taxon>Nitrospirota</taxon>
        <taxon>Nitrospiria</taxon>
        <taxon>Nitrospirales</taxon>
        <taxon>Nitrospiraceae</taxon>
        <taxon>Candidatus Nitronereus</taxon>
    </lineage>
</organism>
<accession>A0ABU3K842</accession>
<dbReference type="PROSITE" id="PS50109">
    <property type="entry name" value="HIS_KIN"/>
    <property type="match status" value="1"/>
</dbReference>
<dbReference type="InterPro" id="IPR013656">
    <property type="entry name" value="PAS_4"/>
</dbReference>
<evidence type="ECO:0000256" key="2">
    <source>
        <dbReference type="ARBA" id="ARBA00012438"/>
    </source>
</evidence>
<dbReference type="SMART" id="SM00388">
    <property type="entry name" value="HisKA"/>
    <property type="match status" value="1"/>
</dbReference>
<dbReference type="InterPro" id="IPR003661">
    <property type="entry name" value="HisK_dim/P_dom"/>
</dbReference>
<dbReference type="InterPro" id="IPR036097">
    <property type="entry name" value="HisK_dim/P_sf"/>
</dbReference>
<dbReference type="PANTHER" id="PTHR43304">
    <property type="entry name" value="PHYTOCHROME-LIKE PROTEIN CPH1"/>
    <property type="match status" value="1"/>
</dbReference>